<protein>
    <submittedName>
        <fullName evidence="1">Uncharacterized protein</fullName>
    </submittedName>
</protein>
<dbReference type="EMBL" id="BMAO01000445">
    <property type="protein sequence ID" value="GFQ66949.1"/>
    <property type="molecule type" value="Genomic_DNA"/>
</dbReference>
<keyword evidence="2" id="KW-1185">Reference proteome</keyword>
<evidence type="ECO:0000313" key="1">
    <source>
        <dbReference type="EMBL" id="GFQ66949.1"/>
    </source>
</evidence>
<reference evidence="1" key="1">
    <citation type="submission" date="2020-07" db="EMBL/GenBank/DDBJ databases">
        <title>Multicomponent nature underlies the extraordinary mechanical properties of spider dragline silk.</title>
        <authorList>
            <person name="Kono N."/>
            <person name="Nakamura H."/>
            <person name="Mori M."/>
            <person name="Yoshida Y."/>
            <person name="Ohtoshi R."/>
            <person name="Malay A.D."/>
            <person name="Moran D.A.P."/>
            <person name="Tomita M."/>
            <person name="Numata K."/>
            <person name="Arakawa K."/>
        </authorList>
    </citation>
    <scope>NUCLEOTIDE SEQUENCE</scope>
</reference>
<gene>
    <name evidence="1" type="ORF">TNCT_232511</name>
</gene>
<name>A0A8X6K9Q7_TRICU</name>
<comment type="caution">
    <text evidence="1">The sequence shown here is derived from an EMBL/GenBank/DDBJ whole genome shotgun (WGS) entry which is preliminary data.</text>
</comment>
<accession>A0A8X6K9Q7</accession>
<organism evidence="1 2">
    <name type="scientific">Trichonephila clavata</name>
    <name type="common">Joro spider</name>
    <name type="synonym">Nephila clavata</name>
    <dbReference type="NCBI Taxonomy" id="2740835"/>
    <lineage>
        <taxon>Eukaryota</taxon>
        <taxon>Metazoa</taxon>
        <taxon>Ecdysozoa</taxon>
        <taxon>Arthropoda</taxon>
        <taxon>Chelicerata</taxon>
        <taxon>Arachnida</taxon>
        <taxon>Araneae</taxon>
        <taxon>Araneomorphae</taxon>
        <taxon>Entelegynae</taxon>
        <taxon>Araneoidea</taxon>
        <taxon>Nephilidae</taxon>
        <taxon>Trichonephila</taxon>
    </lineage>
</organism>
<evidence type="ECO:0000313" key="2">
    <source>
        <dbReference type="Proteomes" id="UP000887116"/>
    </source>
</evidence>
<sequence length="101" mass="11242">MTATYQHHSPGKASNTNYTESISPTLILHPRVKHLSKKLAGSLYKDREISDIPRDLNVLQSSTAYRLTDKSIISSISSEGNLESTLYNNLDRQVQSLPLAN</sequence>
<dbReference type="Proteomes" id="UP000887116">
    <property type="component" value="Unassembled WGS sequence"/>
</dbReference>
<proteinExistence type="predicted"/>
<dbReference type="AlphaFoldDB" id="A0A8X6K9Q7"/>